<protein>
    <submittedName>
        <fullName evidence="3">Excalibur domain protein</fullName>
    </submittedName>
</protein>
<dbReference type="EMBL" id="ACVN02000101">
    <property type="protein sequence ID" value="ERK59883.1"/>
    <property type="molecule type" value="Genomic_DNA"/>
</dbReference>
<feature type="compositionally biased region" description="Gly residues" evidence="1">
    <location>
        <begin position="84"/>
        <end position="110"/>
    </location>
</feature>
<gene>
    <name evidence="3" type="ORF">HMPREF0682_2190</name>
</gene>
<evidence type="ECO:0000256" key="1">
    <source>
        <dbReference type="SAM" id="MobiDB-lite"/>
    </source>
</evidence>
<dbReference type="RefSeq" id="WP_021796944.1">
    <property type="nucleotide sequence ID" value="NZ_ACVN02000101.1"/>
</dbReference>
<feature type="compositionally biased region" description="Basic and acidic residues" evidence="1">
    <location>
        <begin position="138"/>
        <end position="154"/>
    </location>
</feature>
<organism evidence="3 4">
    <name type="scientific">Propionibacterium acidifaciens F0233</name>
    <dbReference type="NCBI Taxonomy" id="553198"/>
    <lineage>
        <taxon>Bacteria</taxon>
        <taxon>Bacillati</taxon>
        <taxon>Actinomycetota</taxon>
        <taxon>Actinomycetes</taxon>
        <taxon>Propionibacteriales</taxon>
        <taxon>Propionibacteriaceae</taxon>
        <taxon>Propionibacterium</taxon>
    </lineage>
</organism>
<dbReference type="AlphaFoldDB" id="U2S2B8"/>
<proteinExistence type="predicted"/>
<dbReference type="Proteomes" id="UP000017052">
    <property type="component" value="Unassembled WGS sequence"/>
</dbReference>
<name>U2S2B8_9ACTN</name>
<dbReference type="SMART" id="SM00894">
    <property type="entry name" value="Excalibur"/>
    <property type="match status" value="1"/>
</dbReference>
<feature type="region of interest" description="Disordered" evidence="1">
    <location>
        <begin position="81"/>
        <end position="110"/>
    </location>
</feature>
<sequence length="154" mass="14754">MSLLHEHPLAVAIGTGITALFIGVLGGVSSAEPASSAPCSPAVTRTATATTTVMPSTSPTPAPTVTVTEQVTATVTAPVQYAGAGSGTDQGAGGGTADTGTGGGGTGGGSDADGGYAYYKNCSAARAAGAAPLYRGEPGYRSELDRDGDGVACE</sequence>
<reference evidence="3" key="1">
    <citation type="submission" date="2013-08" db="EMBL/GenBank/DDBJ databases">
        <authorList>
            <person name="Durkin A.S."/>
            <person name="Haft D.R."/>
            <person name="McCorrison J."/>
            <person name="Torralba M."/>
            <person name="Gillis M."/>
            <person name="Haft D.H."/>
            <person name="Methe B."/>
            <person name="Sutton G."/>
            <person name="Nelson K.E."/>
        </authorList>
    </citation>
    <scope>NUCLEOTIDE SEQUENCE [LARGE SCALE GENOMIC DNA]</scope>
    <source>
        <strain evidence="3">F0233</strain>
    </source>
</reference>
<keyword evidence="4" id="KW-1185">Reference proteome</keyword>
<dbReference type="InterPro" id="IPR008613">
    <property type="entry name" value="Excalibur_Ca-bd_domain"/>
</dbReference>
<comment type="caution">
    <text evidence="3">The sequence shown here is derived from an EMBL/GenBank/DDBJ whole genome shotgun (WGS) entry which is preliminary data.</text>
</comment>
<evidence type="ECO:0000259" key="2">
    <source>
        <dbReference type="SMART" id="SM00894"/>
    </source>
</evidence>
<accession>U2S2B8</accession>
<dbReference type="GeneID" id="95358761"/>
<feature type="domain" description="Excalibur calcium-binding" evidence="2">
    <location>
        <begin position="118"/>
        <end position="154"/>
    </location>
</feature>
<dbReference type="Pfam" id="PF05901">
    <property type="entry name" value="Excalibur"/>
    <property type="match status" value="1"/>
</dbReference>
<evidence type="ECO:0000313" key="3">
    <source>
        <dbReference type="EMBL" id="ERK59883.1"/>
    </source>
</evidence>
<evidence type="ECO:0000313" key="4">
    <source>
        <dbReference type="Proteomes" id="UP000017052"/>
    </source>
</evidence>
<feature type="region of interest" description="Disordered" evidence="1">
    <location>
        <begin position="134"/>
        <end position="154"/>
    </location>
</feature>